<evidence type="ECO:0000313" key="1">
    <source>
        <dbReference type="EMBL" id="ACV50238.1"/>
    </source>
</evidence>
<organism evidence="1 2">
    <name type="scientific">Delftia phage PhiW-14</name>
    <name type="common">Deftia acidovorans bacteriophage phiW-14</name>
    <dbReference type="NCBI Taxonomy" id="665032"/>
    <lineage>
        <taxon>Viruses</taxon>
        <taxon>Duplodnaviria</taxon>
        <taxon>Heunggongvirae</taxon>
        <taxon>Uroviricota</taxon>
        <taxon>Caudoviricetes</taxon>
        <taxon>Ionavirus</taxon>
        <taxon>Ionavirus W14</taxon>
    </lineage>
</organism>
<dbReference type="KEGG" id="vg:8684164"/>
<protein>
    <submittedName>
        <fullName evidence="1">Uncharacterized protein</fullName>
    </submittedName>
</protein>
<dbReference type="Proteomes" id="UP000008986">
    <property type="component" value="Segment"/>
</dbReference>
<dbReference type="RefSeq" id="YP_003359070.1">
    <property type="nucleotide sequence ID" value="NC_013697.1"/>
</dbReference>
<evidence type="ECO:0000313" key="2">
    <source>
        <dbReference type="Proteomes" id="UP000008986"/>
    </source>
</evidence>
<name>C9DGI7_BPW14</name>
<gene>
    <name evidence="1" type="primary">216</name>
</gene>
<sequence length="182" mass="20894">MQMEIVVEALGQKTPVKCIMLPQAFVMDPEPYYGEGMTDTQIEAEDHIVTLASATPGSHVLSMKSRNGTRFDYDHREDLDQIVTNPILSGCKIVSDVPVDGLYLSDWTYFKRQRQMVYNSVLRHMERKGFHNPKYIARAASGFFAYLIKVQRGVNLDAPIPKAMLENDLDYDTRQRERMMRA</sequence>
<keyword evidence="2" id="KW-1185">Reference proteome</keyword>
<accession>C9DGI7</accession>
<dbReference type="EMBL" id="GQ357915">
    <property type="protein sequence ID" value="ACV50238.1"/>
    <property type="molecule type" value="Genomic_DNA"/>
</dbReference>
<proteinExistence type="predicted"/>
<organismHost>
    <name type="scientific">Delftia acidovorans</name>
    <name type="common">Pseudomonas acidovorans</name>
    <name type="synonym">Comamonas acidovorans</name>
    <dbReference type="NCBI Taxonomy" id="80866"/>
</organismHost>
<dbReference type="GeneID" id="8684164"/>
<reference evidence="2" key="1">
    <citation type="submission" date="2009-07" db="EMBL/GenBank/DDBJ databases">
        <authorList>
            <person name="Kropinski A.M."/>
            <person name="Villegas A."/>
            <person name="Lingohr E.J."/>
        </authorList>
    </citation>
    <scope>NUCLEOTIDE SEQUENCE [LARGE SCALE GENOMIC DNA]</scope>
</reference>